<reference evidence="1 2" key="1">
    <citation type="submission" date="2016-10" db="EMBL/GenBank/DDBJ databases">
        <authorList>
            <person name="de Groot N.N."/>
        </authorList>
    </citation>
    <scope>NUCLEOTIDE SEQUENCE [LARGE SCALE GENOMIC DNA]</scope>
    <source>
        <strain evidence="1 2">SR12</strain>
    </source>
</reference>
<dbReference type="Proteomes" id="UP000199394">
    <property type="component" value="Unassembled WGS sequence"/>
</dbReference>
<dbReference type="OrthoDB" id="9769453at2"/>
<sequence>MDANLIVFDIGSTWTKAVAFRLDGRKLTYLARGQATTTVKDVALGAAQAEWDIQNQGVGLEEGYKRYSSCSAAGGLRMVAMGYMPKVTAKAAKEVAMTAGARVMEVISVDEPPEFREEVLHEIRPDIILLAGGTDNGDETSALENAAIICRAKVTATVIVACNQVAQRRVVRLLKEAGIPSIRIPNIIPTIHELNTVPAREAIHSQFIKQITQAQGVQEFCKTLSNQEVIPTPGAVFFASELLAKGIYGKEGIGSLMLIDIGGATTDIHSAIPELLELKIEERGLLINNEKQYSYRTVEGNLGMRISAGGVLDTVGAENLLTYAGPGVGESDIIDYIEMVEEQPDHIPQSEKEKAMDHAIATCAINLSIRRHAGFYAKENDAVMGVMAGTAMGRDLRHIKNIVCSGGVLVNAADEEKRAIITHAFENPGNALLPIQAPRLIYDEHYLLFALGVLSKWYPEAVLDFMLEEWKNIEHEEINQ</sequence>
<keyword evidence="2" id="KW-1185">Reference proteome</keyword>
<dbReference type="PIRSF" id="PIRSF004729">
    <property type="entry name" value="MutL"/>
    <property type="match status" value="1"/>
</dbReference>
<dbReference type="Pfam" id="PF13941">
    <property type="entry name" value="MutL"/>
    <property type="match status" value="1"/>
</dbReference>
<dbReference type="InterPro" id="IPR006230">
    <property type="entry name" value="MutL"/>
</dbReference>
<dbReference type="STRING" id="81409.SAMN04515656_1286"/>
<evidence type="ECO:0000313" key="2">
    <source>
        <dbReference type="Proteomes" id="UP000199394"/>
    </source>
</evidence>
<evidence type="ECO:0008006" key="3">
    <source>
        <dbReference type="Google" id="ProtNLM"/>
    </source>
</evidence>
<protein>
    <recommendedName>
        <fullName evidence="3">Glutamate mutase</fullName>
    </recommendedName>
</protein>
<dbReference type="AlphaFoldDB" id="A0A1H4DUL5"/>
<organism evidence="1 2">
    <name type="scientific">Eubacterium aggregans</name>
    <dbReference type="NCBI Taxonomy" id="81409"/>
    <lineage>
        <taxon>Bacteria</taxon>
        <taxon>Bacillati</taxon>
        <taxon>Bacillota</taxon>
        <taxon>Clostridia</taxon>
        <taxon>Eubacteriales</taxon>
        <taxon>Eubacteriaceae</taxon>
        <taxon>Eubacterium</taxon>
    </lineage>
</organism>
<dbReference type="EMBL" id="FNRK01000028">
    <property type="protein sequence ID" value="SEA76287.1"/>
    <property type="molecule type" value="Genomic_DNA"/>
</dbReference>
<gene>
    <name evidence="1" type="ORF">SAMN04515656_1286</name>
</gene>
<name>A0A1H4DUL5_9FIRM</name>
<dbReference type="RefSeq" id="WP_090309272.1">
    <property type="nucleotide sequence ID" value="NZ_FNRK01000028.1"/>
</dbReference>
<proteinExistence type="predicted"/>
<evidence type="ECO:0000313" key="1">
    <source>
        <dbReference type="EMBL" id="SEA76287.1"/>
    </source>
</evidence>
<accession>A0A1H4DUL5</accession>
<dbReference type="NCBIfam" id="TIGR01319">
    <property type="entry name" value="glmL_fam"/>
    <property type="match status" value="1"/>
</dbReference>